<protein>
    <submittedName>
        <fullName evidence="1">Uncharacterized protein</fullName>
    </submittedName>
</protein>
<organism evidence="1">
    <name type="scientific">bioreactor metagenome</name>
    <dbReference type="NCBI Taxonomy" id="1076179"/>
    <lineage>
        <taxon>unclassified sequences</taxon>
        <taxon>metagenomes</taxon>
        <taxon>ecological metagenomes</taxon>
    </lineage>
</organism>
<name>A0A645DX57_9ZZZZ</name>
<proteinExistence type="predicted"/>
<gene>
    <name evidence="1" type="ORF">SDC9_141043</name>
</gene>
<evidence type="ECO:0000313" key="1">
    <source>
        <dbReference type="EMBL" id="MPM93901.1"/>
    </source>
</evidence>
<comment type="caution">
    <text evidence="1">The sequence shown here is derived from an EMBL/GenBank/DDBJ whole genome shotgun (WGS) entry which is preliminary data.</text>
</comment>
<sequence length="75" mass="8825">MAHTIAYLDRMKKDKRTDAKLNRTVIHIISESYIDALLEPVRHNMSYEEALENLGFLCAFYTGGWKNVFNELFRD</sequence>
<dbReference type="EMBL" id="VSSQ01040607">
    <property type="protein sequence ID" value="MPM93901.1"/>
    <property type="molecule type" value="Genomic_DNA"/>
</dbReference>
<accession>A0A645DX57</accession>
<reference evidence="1" key="1">
    <citation type="submission" date="2019-08" db="EMBL/GenBank/DDBJ databases">
        <authorList>
            <person name="Kucharzyk K."/>
            <person name="Murdoch R.W."/>
            <person name="Higgins S."/>
            <person name="Loffler F."/>
        </authorList>
    </citation>
    <scope>NUCLEOTIDE SEQUENCE</scope>
</reference>
<dbReference type="AlphaFoldDB" id="A0A645DX57"/>